<sequence>QGRPLVVSLQTGGRSAPLHYVVVTGIDWQHDAVFIHDPARGKLLRVERADFEKQWRSNRNWMLLAVPEKAA</sequence>
<feature type="non-terminal residue" evidence="2">
    <location>
        <position position="1"/>
    </location>
</feature>
<reference evidence="2" key="1">
    <citation type="submission" date="2020-06" db="EMBL/GenBank/DDBJ databases">
        <title>Legume-microbial interactions unlock mineral nutrients during tropical forest succession.</title>
        <authorList>
            <person name="Epihov D.Z."/>
        </authorList>
    </citation>
    <scope>NUCLEOTIDE SEQUENCE [LARGE SCALE GENOMIC DNA]</scope>
    <source>
        <strain evidence="2">Pan2503</strain>
    </source>
</reference>
<dbReference type="EMBL" id="JACDQQ010000484">
    <property type="protein sequence ID" value="MBA0084337.1"/>
    <property type="molecule type" value="Genomic_DNA"/>
</dbReference>
<name>A0A7V8NN04_9BACT</name>
<dbReference type="GO" id="GO:0006508">
    <property type="term" value="P:proteolysis"/>
    <property type="evidence" value="ECO:0007669"/>
    <property type="project" value="InterPro"/>
</dbReference>
<dbReference type="InterPro" id="IPR005074">
    <property type="entry name" value="Peptidase_C39"/>
</dbReference>
<accession>A0A7V8NN04</accession>
<dbReference type="Pfam" id="PF03412">
    <property type="entry name" value="Peptidase_C39"/>
    <property type="match status" value="1"/>
</dbReference>
<dbReference type="GO" id="GO:0008233">
    <property type="term" value="F:peptidase activity"/>
    <property type="evidence" value="ECO:0007669"/>
    <property type="project" value="InterPro"/>
</dbReference>
<keyword evidence="3" id="KW-1185">Reference proteome</keyword>
<evidence type="ECO:0000313" key="3">
    <source>
        <dbReference type="Proteomes" id="UP000567293"/>
    </source>
</evidence>
<protein>
    <recommendedName>
        <fullName evidence="1">Peptidase C39 domain-containing protein</fullName>
    </recommendedName>
</protein>
<proteinExistence type="predicted"/>
<dbReference type="GO" id="GO:0005524">
    <property type="term" value="F:ATP binding"/>
    <property type="evidence" value="ECO:0007669"/>
    <property type="project" value="InterPro"/>
</dbReference>
<feature type="domain" description="Peptidase C39" evidence="1">
    <location>
        <begin position="18"/>
        <end position="57"/>
    </location>
</feature>
<gene>
    <name evidence="2" type="ORF">HRJ53_05010</name>
</gene>
<dbReference type="GO" id="GO:0016020">
    <property type="term" value="C:membrane"/>
    <property type="evidence" value="ECO:0007669"/>
    <property type="project" value="InterPro"/>
</dbReference>
<evidence type="ECO:0000259" key="1">
    <source>
        <dbReference type="Pfam" id="PF03412"/>
    </source>
</evidence>
<evidence type="ECO:0000313" key="2">
    <source>
        <dbReference type="EMBL" id="MBA0084337.1"/>
    </source>
</evidence>
<dbReference type="Proteomes" id="UP000567293">
    <property type="component" value="Unassembled WGS sequence"/>
</dbReference>
<dbReference type="Gene3D" id="3.90.70.10">
    <property type="entry name" value="Cysteine proteinases"/>
    <property type="match status" value="1"/>
</dbReference>
<comment type="caution">
    <text evidence="2">The sequence shown here is derived from an EMBL/GenBank/DDBJ whole genome shotgun (WGS) entry which is preliminary data.</text>
</comment>
<dbReference type="AlphaFoldDB" id="A0A7V8NN04"/>
<organism evidence="2 3">
    <name type="scientific">Candidatus Acidiferrum panamense</name>
    <dbReference type="NCBI Taxonomy" id="2741543"/>
    <lineage>
        <taxon>Bacteria</taxon>
        <taxon>Pseudomonadati</taxon>
        <taxon>Acidobacteriota</taxon>
        <taxon>Terriglobia</taxon>
        <taxon>Candidatus Acidiferrales</taxon>
        <taxon>Candidatus Acidiferrum</taxon>
    </lineage>
</organism>